<evidence type="ECO:0000313" key="12">
    <source>
        <dbReference type="Proteomes" id="UP001222932"/>
    </source>
</evidence>
<evidence type="ECO:0000256" key="6">
    <source>
        <dbReference type="ARBA" id="ARBA00023176"/>
    </source>
</evidence>
<proteinExistence type="inferred from homology"/>
<evidence type="ECO:0000256" key="4">
    <source>
        <dbReference type="ARBA" id="ARBA00022927"/>
    </source>
</evidence>
<evidence type="ECO:0000259" key="10">
    <source>
        <dbReference type="SMART" id="SM00809"/>
    </source>
</evidence>
<accession>A0AAD3U0A3</accession>
<dbReference type="InterPro" id="IPR003164">
    <property type="entry name" value="Clathrin_a-adaptin_app_sub_C"/>
</dbReference>
<comment type="caution">
    <text evidence="11">The sequence shown here is derived from an EMBL/GenBank/DDBJ whole genome shotgun (WGS) entry which is preliminary data.</text>
</comment>
<dbReference type="InterPro" id="IPR013041">
    <property type="entry name" value="Clathrin_app_Ig-like_sf"/>
</dbReference>
<evidence type="ECO:0000256" key="9">
    <source>
        <dbReference type="SAM" id="MobiDB-lite"/>
    </source>
</evidence>
<dbReference type="InterPro" id="IPR012295">
    <property type="entry name" value="TBP_dom_sf"/>
</dbReference>
<dbReference type="GO" id="GO:0035615">
    <property type="term" value="F:clathrin adaptor activity"/>
    <property type="evidence" value="ECO:0007669"/>
    <property type="project" value="InterPro"/>
</dbReference>
<feature type="binding site" evidence="8">
    <location>
        <begin position="51"/>
        <end position="55"/>
    </location>
    <ligand>
        <name>a 1,2-diacyl-sn-glycero-3-phospho-(1D-myo-inositol-3,4,5-trisphosphate)</name>
        <dbReference type="ChEBI" id="CHEBI:57836"/>
    </ligand>
</feature>
<dbReference type="Gene3D" id="2.60.40.1230">
    <property type="match status" value="1"/>
</dbReference>
<comment type="subcellular location">
    <subcellularLocation>
        <location evidence="1">Membrane</location>
        <location evidence="1">Coated pit</location>
        <topology evidence="1">Peripheral membrane protein</topology>
        <orientation evidence="1">Cytoplasmic side</orientation>
    </subcellularLocation>
</comment>
<evidence type="ECO:0000256" key="3">
    <source>
        <dbReference type="ARBA" id="ARBA00022583"/>
    </source>
</evidence>
<evidence type="ECO:0000313" key="11">
    <source>
        <dbReference type="EMBL" id="GMK59800.1"/>
    </source>
</evidence>
<evidence type="ECO:0000256" key="5">
    <source>
        <dbReference type="ARBA" id="ARBA00023136"/>
    </source>
</evidence>
<keyword evidence="5 7" id="KW-0472">Membrane</keyword>
<dbReference type="SUPFAM" id="SSF48371">
    <property type="entry name" value="ARM repeat"/>
    <property type="match status" value="1"/>
</dbReference>
<dbReference type="InterPro" id="IPR008152">
    <property type="entry name" value="Clathrin_a/b/g-adaptin_app_Ig"/>
</dbReference>
<dbReference type="Pfam" id="PF01602">
    <property type="entry name" value="Adaptin_N"/>
    <property type="match status" value="1"/>
</dbReference>
<comment type="similarity">
    <text evidence="7">Belongs to the adaptor complexes large subunit family.</text>
</comment>
<dbReference type="PANTHER" id="PTHR22780">
    <property type="entry name" value="ADAPTIN, ALPHA/GAMMA/EPSILON"/>
    <property type="match status" value="1"/>
</dbReference>
<dbReference type="GO" id="GO:0030122">
    <property type="term" value="C:AP-2 adaptor complex"/>
    <property type="evidence" value="ECO:0007669"/>
    <property type="project" value="InterPro"/>
</dbReference>
<gene>
    <name evidence="11" type="ORF">CspeluHIS016_0900170</name>
</gene>
<dbReference type="Pfam" id="PF02883">
    <property type="entry name" value="Alpha_adaptinC2"/>
    <property type="match status" value="1"/>
</dbReference>
<feature type="region of interest" description="Disordered" evidence="9">
    <location>
        <begin position="635"/>
        <end position="668"/>
    </location>
</feature>
<evidence type="ECO:0000256" key="2">
    <source>
        <dbReference type="ARBA" id="ARBA00022448"/>
    </source>
</evidence>
<evidence type="ECO:0000256" key="1">
    <source>
        <dbReference type="ARBA" id="ARBA00004277"/>
    </source>
</evidence>
<feature type="domain" description="Clathrin adaptor alpha/beta/gamma-adaptin appendage Ig-like subdomain" evidence="10">
    <location>
        <begin position="767"/>
        <end position="878"/>
    </location>
</feature>
<keyword evidence="2 7" id="KW-0813">Transport</keyword>
<feature type="binding site" evidence="8">
    <location>
        <begin position="6"/>
        <end position="7"/>
    </location>
    <ligand>
        <name>a 1,2-diacyl-sn-glycero-3-phospho-(1D-myo-inositol-3,4,5-trisphosphate)</name>
        <dbReference type="ChEBI" id="CHEBI:57836"/>
    </ligand>
</feature>
<feature type="binding site" evidence="8">
    <location>
        <position position="38"/>
    </location>
    <ligand>
        <name>a 1,2-diacyl-sn-glycero-3-phospho-(1D-myo-inositol-3,4,5-trisphosphate)</name>
        <dbReference type="ChEBI" id="CHEBI:57836"/>
    </ligand>
</feature>
<organism evidence="11 12">
    <name type="scientific">Cutaneotrichosporon spelunceum</name>
    <dbReference type="NCBI Taxonomy" id="1672016"/>
    <lineage>
        <taxon>Eukaryota</taxon>
        <taxon>Fungi</taxon>
        <taxon>Dikarya</taxon>
        <taxon>Basidiomycota</taxon>
        <taxon>Agaricomycotina</taxon>
        <taxon>Tremellomycetes</taxon>
        <taxon>Trichosporonales</taxon>
        <taxon>Trichosporonaceae</taxon>
        <taxon>Cutaneotrichosporon</taxon>
    </lineage>
</organism>
<dbReference type="Pfam" id="PF02296">
    <property type="entry name" value="Alpha_adaptin_C"/>
    <property type="match status" value="1"/>
</dbReference>
<keyword evidence="4 7" id="KW-0653">Protein transport</keyword>
<protein>
    <recommendedName>
        <fullName evidence="7">AP-2 complex subunit alpha</fullName>
    </recommendedName>
</protein>
<dbReference type="EMBL" id="BTCM01000009">
    <property type="protein sequence ID" value="GMK59800.1"/>
    <property type="molecule type" value="Genomic_DNA"/>
</dbReference>
<keyword evidence="6 7" id="KW-0168">Coated pit</keyword>
<dbReference type="SUPFAM" id="SSF55711">
    <property type="entry name" value="Subdomain of clathrin and coatomer appendage domain"/>
    <property type="match status" value="1"/>
</dbReference>
<reference evidence="11" key="1">
    <citation type="journal article" date="2023" name="BMC Genomics">
        <title>Chromosome-level genome assemblies of Cutaneotrichosporon spp. (Trichosporonales, Basidiomycota) reveal imbalanced evolution between nucleotide sequences and chromosome synteny.</title>
        <authorList>
            <person name="Kobayashi Y."/>
            <person name="Kayamori A."/>
            <person name="Aoki K."/>
            <person name="Shiwa Y."/>
            <person name="Matsutani M."/>
            <person name="Fujita N."/>
            <person name="Sugita T."/>
            <person name="Iwasaki W."/>
            <person name="Tanaka N."/>
            <person name="Takashima M."/>
        </authorList>
    </citation>
    <scope>NUCLEOTIDE SEQUENCE</scope>
    <source>
        <strain evidence="11">HIS016</strain>
    </source>
</reference>
<reference evidence="11" key="2">
    <citation type="submission" date="2023-06" db="EMBL/GenBank/DDBJ databases">
        <authorList>
            <person name="Kobayashi Y."/>
            <person name="Kayamori A."/>
            <person name="Aoki K."/>
            <person name="Shiwa Y."/>
            <person name="Fujita N."/>
            <person name="Sugita T."/>
            <person name="Iwasaki W."/>
            <person name="Tanaka N."/>
            <person name="Takashima M."/>
        </authorList>
    </citation>
    <scope>NUCLEOTIDE SEQUENCE</scope>
    <source>
        <strain evidence="11">HIS016</strain>
    </source>
</reference>
<dbReference type="InterPro" id="IPR009028">
    <property type="entry name" value="Coatomer/calthrin_app_sub_C"/>
</dbReference>
<sequence>MATSMRGLTQYISDLRQCRVREAEEKRVNREMAHIRQKFKDGNLDGYQKKKYLSKVVFTYILGYKVDVGHMEAVNLISSNKYSEKQIGYLAITLLMHENSDLVRLVINSIRKDLEDRNEISNCLALHAIANLGGKEMAEALGEPVFRSMISLTSTSFVKKKAALTLLRLFRKHPSVLPVEEWAERIIPLIGERDQGVAMTVVSLVTAMAQDNLELFSPCYQHAVDRLDKIVFDSETPATYVYYKVPNPWLQIKLLRLLQYYPPPDNPEVIEMVNGVVQAIIDMSQETPRNVQHNNAQNSVLFEAINLAIHLDPESKVVSNASVLLGKFILARETNVRYLGLDAMAHLAACSTSLEPVKRHQDTIILSLKDRDISVRRRALDLLYSMCDTTNSRRIVGELLRYLQVADYNLREEMVLKIAILTERFATEYEWYIDTILELISTAGDHVGAEVWYRVVQLVTNNEDLQAYASAAVYSHLQAQQCHENMIKVGGYILGEFGHLIANEQGCSPIEQFHALHSKINICTAPTRALLLTTYLKWVNLFPEIKEHLINIFRRYTHVLDAELQQRACEYLALATRDDDDELLQAVCDEMPVFPERESALISRLHSRGDKAQDKRTWVIGQQSENKGRVAEKFKNFRKGSSAPDSPVDAAPVTSHRSAPQPQPTILEPPQRQETIEPMMGTTGMSDDIMASLAGLDLTSTPTGEGLLSGNLGNGTITGEPEMMTPPVLSPTTERPDDLQHNATLGGVNPSLLAPVTVAPNIDKWLERLSYANEGVLYEDKQVQIGIKAEYHGHLGRIALFIGNKIATPFTSVSAKIENTTPDALDVKFHDLPVDRIEPLAQIQEMIQLECKTPFSEQPILRFTYLAGSFTTLVLRLPVFLNRFVEGVNFDQAQFFERWKIIGGPPREAQQIFPIKLTDAGDVDLERNRRVMAGHRVTILANIDHNPNNLVIAGVLHTTKAGKVGILGRLEPNKDAKLCRLTVRSTNEAVSAEMLKLLAQPLNADIATSL</sequence>
<dbReference type="InterPro" id="IPR002553">
    <property type="entry name" value="Clathrin/coatomer_adapt-like_N"/>
</dbReference>
<dbReference type="FunFam" id="1.25.10.10:FF:000020">
    <property type="entry name" value="AP-2 complex subunit alpha"/>
    <property type="match status" value="1"/>
</dbReference>
<dbReference type="InterPro" id="IPR011989">
    <property type="entry name" value="ARM-like"/>
</dbReference>
<dbReference type="GO" id="GO:0006886">
    <property type="term" value="P:intracellular protein transport"/>
    <property type="evidence" value="ECO:0007669"/>
    <property type="project" value="UniProtKB-UniRule"/>
</dbReference>
<dbReference type="Proteomes" id="UP001222932">
    <property type="component" value="Unassembled WGS sequence"/>
</dbReference>
<dbReference type="SUPFAM" id="SSF49348">
    <property type="entry name" value="Clathrin adaptor appendage domain"/>
    <property type="match status" value="1"/>
</dbReference>
<evidence type="ECO:0000256" key="8">
    <source>
        <dbReference type="PIRSR" id="PIRSR037091-1"/>
    </source>
</evidence>
<keyword evidence="12" id="KW-1185">Reference proteome</keyword>
<dbReference type="AlphaFoldDB" id="A0AAD3U0A3"/>
<name>A0AAD3U0A3_9TREE</name>
<dbReference type="InterPro" id="IPR017104">
    <property type="entry name" value="AP2_complex_asu"/>
</dbReference>
<comment type="function">
    <text evidence="7">Adaptins are components of the adaptor complexes which link clathrin to receptors in coated vesicles. Clathrin-associated protein complexes are believed to interact with the cytoplasmic tails of membrane proteins, leading to their selection and concentration.</text>
</comment>
<evidence type="ECO:0000256" key="7">
    <source>
        <dbReference type="PIRNR" id="PIRNR037091"/>
    </source>
</evidence>
<dbReference type="Gene3D" id="1.25.10.10">
    <property type="entry name" value="Leucine-rich Repeat Variant"/>
    <property type="match status" value="1"/>
</dbReference>
<dbReference type="PIRSF" id="PIRSF037091">
    <property type="entry name" value="AP2_complex_alpha"/>
    <property type="match status" value="1"/>
</dbReference>
<dbReference type="GO" id="GO:0072583">
    <property type="term" value="P:clathrin-dependent endocytosis"/>
    <property type="evidence" value="ECO:0007669"/>
    <property type="project" value="InterPro"/>
</dbReference>
<dbReference type="InterPro" id="IPR050840">
    <property type="entry name" value="Adaptor_Complx_Large_Subunit"/>
</dbReference>
<dbReference type="Gene3D" id="3.30.310.10">
    <property type="entry name" value="TATA-Binding Protein"/>
    <property type="match status" value="1"/>
</dbReference>
<dbReference type="InterPro" id="IPR016024">
    <property type="entry name" value="ARM-type_fold"/>
</dbReference>
<feature type="binding site" evidence="8">
    <location>
        <position position="47"/>
    </location>
    <ligand>
        <name>a 1,2-diacyl-sn-glycero-3-phospho-(1D-myo-inositol-3,4,5-trisphosphate)</name>
        <dbReference type="ChEBI" id="CHEBI:57836"/>
    </ligand>
</feature>
<dbReference type="SMART" id="SM00809">
    <property type="entry name" value="Alpha_adaptinC2"/>
    <property type="match status" value="1"/>
</dbReference>
<keyword evidence="3 7" id="KW-0254">Endocytosis</keyword>